<evidence type="ECO:0000256" key="8">
    <source>
        <dbReference type="ARBA" id="ARBA00022833"/>
    </source>
</evidence>
<feature type="region of interest" description="Disordered" evidence="10">
    <location>
        <begin position="893"/>
        <end position="914"/>
    </location>
</feature>
<gene>
    <name evidence="12" type="ORF">WJU16_00750</name>
</gene>
<dbReference type="Gene3D" id="3.90.980.10">
    <property type="entry name" value="DNA primase, catalytic core, N-terminal domain"/>
    <property type="match status" value="1"/>
</dbReference>
<evidence type="ECO:0000256" key="5">
    <source>
        <dbReference type="ARBA" id="ARBA00022705"/>
    </source>
</evidence>
<dbReference type="Gene3D" id="3.90.580.10">
    <property type="entry name" value="Zinc finger, CHC2-type domain"/>
    <property type="match status" value="1"/>
</dbReference>
<evidence type="ECO:0000259" key="11">
    <source>
        <dbReference type="PROSITE" id="PS50880"/>
    </source>
</evidence>
<organism evidence="12 13">
    <name type="scientific">Chitinophaga pollutisoli</name>
    <dbReference type="NCBI Taxonomy" id="3133966"/>
    <lineage>
        <taxon>Bacteria</taxon>
        <taxon>Pseudomonadati</taxon>
        <taxon>Bacteroidota</taxon>
        <taxon>Chitinophagia</taxon>
        <taxon>Chitinophagales</taxon>
        <taxon>Chitinophagaceae</taxon>
        <taxon>Chitinophaga</taxon>
    </lineage>
</organism>
<protein>
    <submittedName>
        <fullName evidence="12">CHC2 zinc finger domain-containing protein</fullName>
    </submittedName>
</protein>
<feature type="domain" description="Toprim" evidence="11">
    <location>
        <begin position="235"/>
        <end position="323"/>
    </location>
</feature>
<dbReference type="InterPro" id="IPR037068">
    <property type="entry name" value="DNA_primase_core_N_sf"/>
</dbReference>
<proteinExistence type="predicted"/>
<dbReference type="InterPro" id="IPR036977">
    <property type="entry name" value="DNA_primase_Znf_CHC2"/>
</dbReference>
<evidence type="ECO:0000256" key="3">
    <source>
        <dbReference type="ARBA" id="ARBA00022679"/>
    </source>
</evidence>
<keyword evidence="2" id="KW-0639">Primosome</keyword>
<name>A0ABZ2YPA1_9BACT</name>
<dbReference type="RefSeq" id="WP_341836414.1">
    <property type="nucleotide sequence ID" value="NZ_CP149822.1"/>
</dbReference>
<dbReference type="PANTHER" id="PTHR30313">
    <property type="entry name" value="DNA PRIMASE"/>
    <property type="match status" value="1"/>
</dbReference>
<dbReference type="Pfam" id="PF13155">
    <property type="entry name" value="Toprim_2"/>
    <property type="match status" value="1"/>
</dbReference>
<evidence type="ECO:0000256" key="6">
    <source>
        <dbReference type="ARBA" id="ARBA00022723"/>
    </source>
</evidence>
<keyword evidence="4" id="KW-0548">Nucleotidyltransferase</keyword>
<keyword evidence="13" id="KW-1185">Reference proteome</keyword>
<sequence>MDITAIKQSLPLAQVLAHYGLKPDKHARLHCPFHADKTPSLQVYYKTQSCYCFSSNCKTHGKALDVIDFVMHKEGLSKGGAIRYCRELIGGAPVAAPLTAQPRETILERMFTYFRNAVHNSKPAQDYIRSRGLDATQIEVGYNSGQFHHGRRKDDELVAACESAGLLIAWGTNVREGGQAYKVFGRGCVVFALRGKAGEIKGLYFRSITNDHDQRHFYLKDRAGLYPCYPQPDTRRLILTESVIDAAVLLQSETIRKDYSVLACYGTNGFTPEHREAVASLGNLAEIIFAFDGDAAGKAATEKYALQLRDQVPGVALSAMTLPDGEDLASLAAGHDPAVLEHLIAERQSFFTSTGTTSGTSTENTFEKELLPVYAPPIPLPVPSYPAAGVLDSRDQMRLRYTAATAVYTVQGGIPKTGDSLKVTLAIAHKGSGQKRRHKVDLYEDKQVERLAREVGVALGLDATIIADELRSLADALDGSRDEQVKAAAPQVASYPLTAAERNAALSFLQAPDLLTRLNDLLGNTGIIGEENPRLFLLLIALSHKMAQPLHALIQGSSGSGKTRLLRQISDCMPPESVTRLTRVSDKVLYNYPETYFVNRLLCLEDIDGLSEEAEFALRELQSNGELNSATSIKLDDGRITSGQKTVRGPIGSLACTTRGEIYEDNMSRVFLVAVDESVAQTGKILAYQNRVAAGAASQGDEERAKLQVRNLVRALEPLGVVNPFAGKLRLPEQAHKLRRLNDLFLSFVKMVALLHQHQRERDGQGRVIAVVSDLAAAVDIMFDSIVLKVDELDGSLRQFYEQLKAYLQKQHGKDSERSVFTLREIRHSLGVSKTQLFRYVNDLVRLEYVRITGGHVNRGFTYQVCWWDHYTGMREQVRTQLLEQLDALRNSAGVPSPERQWNASGTLESAVVA</sequence>
<evidence type="ECO:0000313" key="12">
    <source>
        <dbReference type="EMBL" id="WZN41565.1"/>
    </source>
</evidence>
<dbReference type="Pfam" id="PF01807">
    <property type="entry name" value="Zn_ribbon_DnaG"/>
    <property type="match status" value="1"/>
</dbReference>
<dbReference type="InterPro" id="IPR027417">
    <property type="entry name" value="P-loop_NTPase"/>
</dbReference>
<evidence type="ECO:0000256" key="1">
    <source>
        <dbReference type="ARBA" id="ARBA00022478"/>
    </source>
</evidence>
<dbReference type="SUPFAM" id="SSF52540">
    <property type="entry name" value="P-loop containing nucleoside triphosphate hydrolases"/>
    <property type="match status" value="1"/>
</dbReference>
<keyword evidence="1" id="KW-0240">DNA-directed RNA polymerase</keyword>
<evidence type="ECO:0000256" key="10">
    <source>
        <dbReference type="SAM" id="MobiDB-lite"/>
    </source>
</evidence>
<dbReference type="SMART" id="SM00400">
    <property type="entry name" value="ZnF_CHCC"/>
    <property type="match status" value="1"/>
</dbReference>
<dbReference type="Proteomes" id="UP001485459">
    <property type="component" value="Chromosome"/>
</dbReference>
<evidence type="ECO:0000256" key="7">
    <source>
        <dbReference type="ARBA" id="ARBA00022771"/>
    </source>
</evidence>
<dbReference type="SUPFAM" id="SSF56731">
    <property type="entry name" value="DNA primase core"/>
    <property type="match status" value="1"/>
</dbReference>
<dbReference type="PANTHER" id="PTHR30313:SF2">
    <property type="entry name" value="DNA PRIMASE"/>
    <property type="match status" value="1"/>
</dbReference>
<dbReference type="Gene3D" id="3.40.1360.10">
    <property type="match status" value="1"/>
</dbReference>
<dbReference type="PROSITE" id="PS50880">
    <property type="entry name" value="TOPRIM"/>
    <property type="match status" value="1"/>
</dbReference>
<keyword evidence="5" id="KW-0235">DNA replication</keyword>
<reference evidence="13" key="1">
    <citation type="submission" date="2024-03" db="EMBL/GenBank/DDBJ databases">
        <title>Chitinophaga horti sp. nov., isolated from garden soil.</title>
        <authorList>
            <person name="Lee D.S."/>
            <person name="Han D.M."/>
            <person name="Baek J.H."/>
            <person name="Choi D.G."/>
            <person name="Jeon J.H."/>
            <person name="Jeon C.O."/>
        </authorList>
    </citation>
    <scope>NUCLEOTIDE SEQUENCE [LARGE SCALE GENOMIC DNA]</scope>
    <source>
        <strain evidence="13">GPA1</strain>
    </source>
</reference>
<keyword evidence="6" id="KW-0479">Metal-binding</keyword>
<keyword evidence="7" id="KW-0863">Zinc-finger</keyword>
<accession>A0ABZ2YPA1</accession>
<dbReference type="SUPFAM" id="SSF57783">
    <property type="entry name" value="Zinc beta-ribbon"/>
    <property type="match status" value="1"/>
</dbReference>
<keyword evidence="9" id="KW-0804">Transcription</keyword>
<keyword evidence="8" id="KW-0862">Zinc</keyword>
<dbReference type="InterPro" id="IPR050219">
    <property type="entry name" value="DnaG_primase"/>
</dbReference>
<keyword evidence="3" id="KW-0808">Transferase</keyword>
<evidence type="ECO:0000256" key="2">
    <source>
        <dbReference type="ARBA" id="ARBA00022515"/>
    </source>
</evidence>
<evidence type="ECO:0000256" key="9">
    <source>
        <dbReference type="ARBA" id="ARBA00023163"/>
    </source>
</evidence>
<evidence type="ECO:0000256" key="4">
    <source>
        <dbReference type="ARBA" id="ARBA00022695"/>
    </source>
</evidence>
<dbReference type="InterPro" id="IPR002694">
    <property type="entry name" value="Znf_CHC2"/>
</dbReference>
<dbReference type="EMBL" id="CP149822">
    <property type="protein sequence ID" value="WZN41565.1"/>
    <property type="molecule type" value="Genomic_DNA"/>
</dbReference>
<dbReference type="InterPro" id="IPR006171">
    <property type="entry name" value="TOPRIM_dom"/>
</dbReference>
<evidence type="ECO:0000313" key="13">
    <source>
        <dbReference type="Proteomes" id="UP001485459"/>
    </source>
</evidence>